<dbReference type="Proteomes" id="UP000046393">
    <property type="component" value="Unplaced"/>
</dbReference>
<protein>
    <submittedName>
        <fullName evidence="2">Uncharacterized protein</fullName>
    </submittedName>
</protein>
<reference evidence="2" key="1">
    <citation type="submission" date="2017-02" db="UniProtKB">
        <authorList>
            <consortium name="WormBaseParasite"/>
        </authorList>
    </citation>
    <scope>IDENTIFICATION</scope>
</reference>
<evidence type="ECO:0000313" key="2">
    <source>
        <dbReference type="WBParaSite" id="SMUV_0000823401-mRNA-1"/>
    </source>
</evidence>
<name>A0A0N5ATR7_9BILA</name>
<dbReference type="AlphaFoldDB" id="A0A0N5ATR7"/>
<keyword evidence="1" id="KW-1185">Reference proteome</keyword>
<accession>A0A0N5ATR7</accession>
<organism evidence="1 2">
    <name type="scientific">Syphacia muris</name>
    <dbReference type="NCBI Taxonomy" id="451379"/>
    <lineage>
        <taxon>Eukaryota</taxon>
        <taxon>Metazoa</taxon>
        <taxon>Ecdysozoa</taxon>
        <taxon>Nematoda</taxon>
        <taxon>Chromadorea</taxon>
        <taxon>Rhabditida</taxon>
        <taxon>Spirurina</taxon>
        <taxon>Oxyuridomorpha</taxon>
        <taxon>Oxyuroidea</taxon>
        <taxon>Oxyuridae</taxon>
        <taxon>Syphacia</taxon>
    </lineage>
</organism>
<evidence type="ECO:0000313" key="1">
    <source>
        <dbReference type="Proteomes" id="UP000046393"/>
    </source>
</evidence>
<sequence length="110" mass="12202">MNQIGKGARVCQVQEFFLIDSSALLSVPVFIHSAWERLWTLAIIDKSCELLFFCRILKVAVAVVARQICVRQVENSICVLQINLTACCKKAITLVDILLFGSSVIDDSEA</sequence>
<proteinExistence type="predicted"/>
<dbReference type="WBParaSite" id="SMUV_0000823401-mRNA-1">
    <property type="protein sequence ID" value="SMUV_0000823401-mRNA-1"/>
    <property type="gene ID" value="SMUV_0000823401"/>
</dbReference>